<dbReference type="AlphaFoldDB" id="A0A399RQ47"/>
<organism evidence="2 3">
    <name type="scientific">Henriciella mobilis</name>
    <dbReference type="NCBI Taxonomy" id="2305467"/>
    <lineage>
        <taxon>Bacteria</taxon>
        <taxon>Pseudomonadati</taxon>
        <taxon>Pseudomonadota</taxon>
        <taxon>Alphaproteobacteria</taxon>
        <taxon>Hyphomonadales</taxon>
        <taxon>Hyphomonadaceae</taxon>
        <taxon>Henriciella</taxon>
    </lineage>
</organism>
<dbReference type="EMBL" id="QWFX01000005">
    <property type="protein sequence ID" value="RIJ32951.1"/>
    <property type="molecule type" value="Genomic_DNA"/>
</dbReference>
<dbReference type="Proteomes" id="UP000266385">
    <property type="component" value="Unassembled WGS sequence"/>
</dbReference>
<gene>
    <name evidence="2" type="ORF">D1223_03650</name>
</gene>
<keyword evidence="3" id="KW-1185">Reference proteome</keyword>
<evidence type="ECO:0008006" key="4">
    <source>
        <dbReference type="Google" id="ProtNLM"/>
    </source>
</evidence>
<dbReference type="RefSeq" id="WP_119375031.1">
    <property type="nucleotide sequence ID" value="NZ_QWFX01000005.1"/>
</dbReference>
<proteinExistence type="predicted"/>
<evidence type="ECO:0000256" key="1">
    <source>
        <dbReference type="SAM" id="SignalP"/>
    </source>
</evidence>
<evidence type="ECO:0000313" key="2">
    <source>
        <dbReference type="EMBL" id="RIJ32951.1"/>
    </source>
</evidence>
<comment type="caution">
    <text evidence="2">The sequence shown here is derived from an EMBL/GenBank/DDBJ whole genome shotgun (WGS) entry which is preliminary data.</text>
</comment>
<reference evidence="2 3" key="1">
    <citation type="submission" date="2018-08" db="EMBL/GenBank/DDBJ databases">
        <title>Henriciella mobilis sp. nov., isolated from seawater.</title>
        <authorList>
            <person name="Cheng H."/>
            <person name="Wu Y.-H."/>
            <person name="Xu X.-W."/>
            <person name="Guo L.-L."/>
        </authorList>
    </citation>
    <scope>NUCLEOTIDE SEQUENCE [LARGE SCALE GENOMIC DNA]</scope>
    <source>
        <strain evidence="2 3">JN25</strain>
    </source>
</reference>
<feature type="chain" id="PRO_5017203130" description="Lipoprotein" evidence="1">
    <location>
        <begin position="22"/>
        <end position="152"/>
    </location>
</feature>
<protein>
    <recommendedName>
        <fullName evidence="4">Lipoprotein</fullName>
    </recommendedName>
</protein>
<keyword evidence="1" id="KW-0732">Signal</keyword>
<name>A0A399RQ47_9PROT</name>
<dbReference type="OrthoDB" id="7631481at2"/>
<evidence type="ECO:0000313" key="3">
    <source>
        <dbReference type="Proteomes" id="UP000266385"/>
    </source>
</evidence>
<feature type="signal peptide" evidence="1">
    <location>
        <begin position="1"/>
        <end position="21"/>
    </location>
</feature>
<sequence length="152" mass="16360">MRLAAFLPVALMLAACGEGPATPPETAPAAPVIATDMVNPVEDPFCTFTAENAETSGEEIPYVFVTSIGDSVYHGYAKLDGTVRELTEIEAGFGAGLETRRYVTDDDSIELEVILLTEQERPTATEYTGSVRVIYPVEGEAVKFYGECQAED</sequence>
<accession>A0A399RQ47</accession>
<dbReference type="PROSITE" id="PS51257">
    <property type="entry name" value="PROKAR_LIPOPROTEIN"/>
    <property type="match status" value="1"/>
</dbReference>